<accession>E4Z4L5</accession>
<sequence>VGLVTGIDVPEFLSDSVAKT</sequence>
<dbReference type="Proteomes" id="UP000011014">
    <property type="component" value="Unassembled WGS sequence"/>
</dbReference>
<protein>
    <submittedName>
        <fullName evidence="1">Uncharacterized protein</fullName>
    </submittedName>
</protein>
<organism evidence="1">
    <name type="scientific">Oikopleura dioica</name>
    <name type="common">Tunicate</name>
    <dbReference type="NCBI Taxonomy" id="34765"/>
    <lineage>
        <taxon>Eukaryota</taxon>
        <taxon>Metazoa</taxon>
        <taxon>Chordata</taxon>
        <taxon>Tunicata</taxon>
        <taxon>Appendicularia</taxon>
        <taxon>Copelata</taxon>
        <taxon>Oikopleuridae</taxon>
        <taxon>Oikopleura</taxon>
    </lineage>
</organism>
<gene>
    <name evidence="1" type="ORF">GSOID_T00026354001</name>
</gene>
<evidence type="ECO:0000313" key="1">
    <source>
        <dbReference type="EMBL" id="CBY42643.1"/>
    </source>
</evidence>
<reference evidence="1" key="1">
    <citation type="journal article" date="2010" name="Science">
        <title>Plasticity of animal genome architecture unmasked by rapid evolution of a pelagic tunicate.</title>
        <authorList>
            <person name="Denoeud F."/>
            <person name="Henriet S."/>
            <person name="Mungpakdee S."/>
            <person name="Aury J.M."/>
            <person name="Da Silva C."/>
            <person name="Brinkmann H."/>
            <person name="Mikhaleva J."/>
            <person name="Olsen L.C."/>
            <person name="Jubin C."/>
            <person name="Canestro C."/>
            <person name="Bouquet J.M."/>
            <person name="Danks G."/>
            <person name="Poulain J."/>
            <person name="Campsteijn C."/>
            <person name="Adamski M."/>
            <person name="Cross I."/>
            <person name="Yadetie F."/>
            <person name="Muffato M."/>
            <person name="Louis A."/>
            <person name="Butcher S."/>
            <person name="Tsagkogeorga G."/>
            <person name="Konrad A."/>
            <person name="Singh S."/>
            <person name="Jensen M.F."/>
            <person name="Cong E.H."/>
            <person name="Eikeseth-Otteraa H."/>
            <person name="Noel B."/>
            <person name="Anthouard V."/>
            <person name="Porcel B.M."/>
            <person name="Kachouri-Lafond R."/>
            <person name="Nishino A."/>
            <person name="Ugolini M."/>
            <person name="Chourrout P."/>
            <person name="Nishida H."/>
            <person name="Aasland R."/>
            <person name="Huzurbazar S."/>
            <person name="Westhof E."/>
            <person name="Delsuc F."/>
            <person name="Lehrach H."/>
            <person name="Reinhardt R."/>
            <person name="Weissenbach J."/>
            <person name="Roy S.W."/>
            <person name="Artiguenave F."/>
            <person name="Postlethwait J.H."/>
            <person name="Manak J.R."/>
            <person name="Thompson E.M."/>
            <person name="Jaillon O."/>
            <person name="Du Pasquier L."/>
            <person name="Boudinot P."/>
            <person name="Liberles D.A."/>
            <person name="Volff J.N."/>
            <person name="Philippe H."/>
            <person name="Lenhard B."/>
            <person name="Roest Crollius H."/>
            <person name="Wincker P."/>
            <person name="Chourrout D."/>
        </authorList>
    </citation>
    <scope>NUCLEOTIDE SEQUENCE [LARGE SCALE GENOMIC DNA]</scope>
</reference>
<feature type="non-terminal residue" evidence="1">
    <location>
        <position position="1"/>
    </location>
</feature>
<proteinExistence type="predicted"/>
<name>E4Z4L5_OIKDI</name>
<dbReference type="AlphaFoldDB" id="E4Z4L5"/>
<dbReference type="EMBL" id="FN657356">
    <property type="protein sequence ID" value="CBY42643.1"/>
    <property type="molecule type" value="Genomic_DNA"/>
</dbReference>